<proteinExistence type="predicted"/>
<evidence type="ECO:0000256" key="1">
    <source>
        <dbReference type="ARBA" id="ARBA00022679"/>
    </source>
</evidence>
<evidence type="ECO:0000313" key="2">
    <source>
        <dbReference type="EMBL" id="PJE77491.1"/>
    </source>
</evidence>
<dbReference type="InterPro" id="IPR011004">
    <property type="entry name" value="Trimer_LpxA-like_sf"/>
</dbReference>
<dbReference type="PANTHER" id="PTHR43300">
    <property type="entry name" value="ACETYLTRANSFERASE"/>
    <property type="match status" value="1"/>
</dbReference>
<dbReference type="InterPro" id="IPR018357">
    <property type="entry name" value="Hexapep_transf_CS"/>
</dbReference>
<gene>
    <name evidence="2" type="primary">vatD</name>
    <name evidence="2" type="ORF">CI610_03585</name>
</gene>
<keyword evidence="2" id="KW-0012">Acyltransferase</keyword>
<dbReference type="Gene3D" id="2.160.10.10">
    <property type="entry name" value="Hexapeptide repeat proteins"/>
    <property type="match status" value="1"/>
</dbReference>
<organism evidence="2">
    <name type="scientific">invertebrate metagenome</name>
    <dbReference type="NCBI Taxonomy" id="1711999"/>
    <lineage>
        <taxon>unclassified sequences</taxon>
        <taxon>metagenomes</taxon>
        <taxon>organismal metagenomes</taxon>
    </lineage>
</organism>
<name>A0A2H9T2R1_9ZZZZ</name>
<dbReference type="PANTHER" id="PTHR43300:SF11">
    <property type="entry name" value="ACETYLTRANSFERASE RV3034C-RELATED"/>
    <property type="match status" value="1"/>
</dbReference>
<dbReference type="GO" id="GO:0016746">
    <property type="term" value="F:acyltransferase activity"/>
    <property type="evidence" value="ECO:0007669"/>
    <property type="project" value="UniProtKB-KW"/>
</dbReference>
<comment type="caution">
    <text evidence="2">The sequence shown here is derived from an EMBL/GenBank/DDBJ whole genome shotgun (WGS) entry which is preliminary data.</text>
</comment>
<protein>
    <submittedName>
        <fullName evidence="2">Streptogramin A acetyltransferase</fullName>
        <ecNumber evidence="2">2.3.1.-</ecNumber>
    </submittedName>
</protein>
<dbReference type="EC" id="2.3.1.-" evidence="2"/>
<accession>A0A2H9T2R1</accession>
<keyword evidence="1 2" id="KW-0808">Transferase</keyword>
<dbReference type="SUPFAM" id="SSF51161">
    <property type="entry name" value="Trimeric LpxA-like enzymes"/>
    <property type="match status" value="1"/>
</dbReference>
<dbReference type="InterPro" id="IPR001451">
    <property type="entry name" value="Hexapep"/>
</dbReference>
<dbReference type="Pfam" id="PF00132">
    <property type="entry name" value="Hexapep"/>
    <property type="match status" value="1"/>
</dbReference>
<dbReference type="PROSITE" id="PS00101">
    <property type="entry name" value="HEXAPEP_TRANSFERASES"/>
    <property type="match status" value="1"/>
</dbReference>
<reference evidence="2" key="1">
    <citation type="journal article" date="2017" name="Appl. Environ. Microbiol.">
        <title>Molecular characterization of an Endozoicomonas-like organism causing infection in king scallop Pecten maximus L.</title>
        <authorList>
            <person name="Cano I."/>
            <person name="van Aerle R."/>
            <person name="Ross S."/>
            <person name="Verner-Jeffreys D.W."/>
            <person name="Paley R.K."/>
            <person name="Rimmer G."/>
            <person name="Ryder D."/>
            <person name="Hooper P."/>
            <person name="Stone D."/>
            <person name="Feist S.W."/>
        </authorList>
    </citation>
    <scope>NUCLEOTIDE SEQUENCE</scope>
</reference>
<dbReference type="EMBL" id="NSIT01000555">
    <property type="protein sequence ID" value="PJE77491.1"/>
    <property type="molecule type" value="Genomic_DNA"/>
</dbReference>
<dbReference type="CDD" id="cd03349">
    <property type="entry name" value="LbH_XAT"/>
    <property type="match status" value="1"/>
</dbReference>
<dbReference type="AlphaFoldDB" id="A0A2H9T2R1"/>
<sequence length="207" mass="23583">MILRKILRKIISWSMTDLQNVIFDKTVMFAPYSQVSNSKIGKRSSIGRYSKVTHTDIGMYCSISWDVTINAVSHDYTLISTHSFLKRPDLGGFVEEDNRHYDKVTIGNDVWIGAHSVILPGVKIGDGAIIGAGSIVTRDVESYSIVAGNSAKFLRWRFDKQIISELKEIKWWLWEDSKIKHNINFFTTPLTMKSIQELKANNCTDHL</sequence>
<dbReference type="InterPro" id="IPR050179">
    <property type="entry name" value="Trans_hexapeptide_repeat"/>
</dbReference>